<dbReference type="Gene3D" id="2.130.10.130">
    <property type="entry name" value="Integrin alpha, N-terminal"/>
    <property type="match status" value="2"/>
</dbReference>
<evidence type="ECO:0000259" key="2">
    <source>
        <dbReference type="Pfam" id="PF14323"/>
    </source>
</evidence>
<dbReference type="InterPro" id="IPR025832">
    <property type="entry name" value="GxGYxYP_C"/>
</dbReference>
<dbReference type="AlphaFoldDB" id="A0A0K1PN20"/>
<dbReference type="Pfam" id="PF14323">
    <property type="entry name" value="GxGYxYP_C"/>
    <property type="match status" value="1"/>
</dbReference>
<accession>A0A0K1PN20</accession>
<proteinExistence type="predicted"/>
<organism evidence="3 4">
    <name type="scientific">Labilithrix luteola</name>
    <dbReference type="NCBI Taxonomy" id="1391654"/>
    <lineage>
        <taxon>Bacteria</taxon>
        <taxon>Pseudomonadati</taxon>
        <taxon>Myxococcota</taxon>
        <taxon>Polyangia</taxon>
        <taxon>Polyangiales</taxon>
        <taxon>Labilitrichaceae</taxon>
        <taxon>Labilithrix</taxon>
    </lineage>
</organism>
<keyword evidence="4" id="KW-1185">Reference proteome</keyword>
<evidence type="ECO:0000313" key="3">
    <source>
        <dbReference type="EMBL" id="AKU94912.1"/>
    </source>
</evidence>
<dbReference type="EMBL" id="CP012333">
    <property type="protein sequence ID" value="AKU94912.1"/>
    <property type="molecule type" value="Genomic_DNA"/>
</dbReference>
<dbReference type="InterPro" id="IPR013517">
    <property type="entry name" value="FG-GAP"/>
</dbReference>
<dbReference type="STRING" id="1391654.AKJ09_01576"/>
<dbReference type="KEGG" id="llu:AKJ09_01576"/>
<dbReference type="PANTHER" id="PTHR46580:SF2">
    <property type="entry name" value="MAM DOMAIN-CONTAINING PROTEIN"/>
    <property type="match status" value="1"/>
</dbReference>
<evidence type="ECO:0000313" key="4">
    <source>
        <dbReference type="Proteomes" id="UP000064967"/>
    </source>
</evidence>
<dbReference type="InterPro" id="IPR028994">
    <property type="entry name" value="Integrin_alpha_N"/>
</dbReference>
<dbReference type="SUPFAM" id="SSF69318">
    <property type="entry name" value="Integrin alpha N-terminal domain"/>
    <property type="match status" value="1"/>
</dbReference>
<name>A0A0K1PN20_9BACT</name>
<dbReference type="Pfam" id="PF13517">
    <property type="entry name" value="FG-GAP_3"/>
    <property type="match status" value="1"/>
</dbReference>
<sequence length="1156" mass="124268">MSSAATAFLPRSSQPATTITTVDLSKPIANMPAPAGASVPVREIDVKLVMVSLQGLVNGSQPRLYLLDNNQPNHATTLLHDYYRQLGVVASEAQVGADYNQLIGTGPSTGLLATFAASISGLVVIPVKITDDDSERFDYRLNAATNAAGVEKLLIVPESMLAQIQAVLPGKPIAYDMRPSGGIPEMLDPAAAEEWSSQKFLPSQSDEAVANLYFDSSNLFVRDYVIAHAIHTSWWPGRLDEVAPHIHDGASVATTFNRLNTALNAVLLSTPPNIPILGSWQSSSPVCPEVCAPDKPHPCPRVCGLGEYSGVMRGSEYGKFTMGMGFDANYSFHSGVRTVDDDVAMRQSRARARPYAPASTDPGTTYVALTMVDSNDTPAYLQYGFQTLQWGDPFRGRVPVSWSMSVSALDLMPALIRHFYETATANDYFFASVSGLGYSYQLQNIDNVDPDGIPAPFCGYGYEAGGALECPYSAASHSQSPVFADNAAKLNVRMHDMDLDATAFYPINGSWTSGANFEHFIAEQILPGLSHMTTMAVGWSSMNGINATNANTLVGATGLHHALTNTNDESIPFIAGLGSFGYHSLPDDDAVNWMVGQIEAQRLANQHFIHAPGISWKYGPRRFYEVVQKLRARSDKYVFVTLDELDARWRQSTNPNYIPNRDPWGYSATPQWCSRPGSMLVRGDVNGDGKDDSICHDTAGYWSTRGTNLTGTELSSLTGWCLGDENRLYAGEWTGDGIVDFMCYRPEDLAWSETGPHPRLLQQSVGVGAYVDRTILKNYVCTDPYVMGDDPYRWLEPARASLNPGQLACYDHWGPNGATELATPESMIDTGFGSTEVWPTTVCGSGRECHLADFSGDHKADLVAFDSTNGSVYVAKSTGNGFLTPVLQTNLPSFCRPGTLPSSNVCETGDIDGDGKDDLVAFLHGTAVDTAAVRVAFANPAGTGFLAPITISTFFCISGQKCRVARLDGNSFADLVAFTNDASALVWASLSHGRSLADHPQLWHSFFCTTGQDCELGDVNADGRADLIAFGHPIVWVSLSTNQNAGDAEPWSNFFCPAGQVCRVGDVDHDGKTDVVAFTHDAGGHVWVGAAGGFSPLGGLPLGPNKFFLDPVHWTSSFCSTTEKCLVGDVTGDGAADVVAIATSPSPTVHVARALH</sequence>
<feature type="domain" description="GxGYxYP putative glycoside hydrolase C-terminal" evidence="2">
    <location>
        <begin position="365"/>
        <end position="645"/>
    </location>
</feature>
<keyword evidence="1" id="KW-0732">Signal</keyword>
<evidence type="ECO:0000256" key="1">
    <source>
        <dbReference type="ARBA" id="ARBA00022729"/>
    </source>
</evidence>
<reference evidence="3 4" key="1">
    <citation type="submission" date="2015-08" db="EMBL/GenBank/DDBJ databases">
        <authorList>
            <person name="Babu N.S."/>
            <person name="Beckwith C.J."/>
            <person name="Beseler K.G."/>
            <person name="Brison A."/>
            <person name="Carone J.V."/>
            <person name="Caskin T.P."/>
            <person name="Diamond M."/>
            <person name="Durham M.E."/>
            <person name="Foxe J.M."/>
            <person name="Go M."/>
            <person name="Henderson B.A."/>
            <person name="Jones I.B."/>
            <person name="McGettigan J.A."/>
            <person name="Micheletti S.J."/>
            <person name="Nasrallah M.E."/>
            <person name="Ortiz D."/>
            <person name="Piller C.R."/>
            <person name="Privatt S.R."/>
            <person name="Schneider S.L."/>
            <person name="Sharp S."/>
            <person name="Smith T.C."/>
            <person name="Stanton J.D."/>
            <person name="Ullery H.E."/>
            <person name="Wilson R.J."/>
            <person name="Serrano M.G."/>
            <person name="Buck G."/>
            <person name="Lee V."/>
            <person name="Wang Y."/>
            <person name="Carvalho R."/>
            <person name="Voegtly L."/>
            <person name="Shi R."/>
            <person name="Duckworth R."/>
            <person name="Johnson A."/>
            <person name="Loviza R."/>
            <person name="Walstead R."/>
            <person name="Shah Z."/>
            <person name="Kiflezghi M."/>
            <person name="Wade K."/>
            <person name="Ball S.L."/>
            <person name="Bradley K.W."/>
            <person name="Asai D.J."/>
            <person name="Bowman C.A."/>
            <person name="Russell D.A."/>
            <person name="Pope W.H."/>
            <person name="Jacobs-Sera D."/>
            <person name="Hendrix R.W."/>
            <person name="Hatfull G.F."/>
        </authorList>
    </citation>
    <scope>NUCLEOTIDE SEQUENCE [LARGE SCALE GENOMIC DNA]</scope>
    <source>
        <strain evidence="3 4">DSM 27648</strain>
    </source>
</reference>
<dbReference type="Proteomes" id="UP000064967">
    <property type="component" value="Chromosome"/>
</dbReference>
<dbReference type="InterPro" id="IPR038410">
    <property type="entry name" value="GxGYxYP_C_sf"/>
</dbReference>
<dbReference type="Gene3D" id="3.20.20.490">
    <property type="entry name" value="GxGYxYP glycoside hydrolase, C-terminal domain"/>
    <property type="match status" value="1"/>
</dbReference>
<protein>
    <submittedName>
        <fullName evidence="3">Rhs family protein</fullName>
    </submittedName>
</protein>
<gene>
    <name evidence="3" type="ORF">AKJ09_01576</name>
</gene>
<dbReference type="PANTHER" id="PTHR46580">
    <property type="entry name" value="SENSOR KINASE-RELATED"/>
    <property type="match status" value="1"/>
</dbReference>